<sequence>MSGKDKDVNKCRLEWRLETPDTWNLTEIKETLERFSGVLRPWFEIQFVYIGSLVIKTLVQKKILNDRDQMRTSVHSFLEKFVEVCQINTDVPKVIKIALIVEPDAFDYEVLETEDKPVESATSGENWDDEIEDIEIPVDNPYILETEDKPVESATSGENWDDEIEDIEIPVDNLYTTVQEIDEKTVEIDIRIPNLEVKAKIPGIGTAKLKDNCTVTPSFEANSLQITAIIKKNDIENKFRYDIRKLPGEIIPEKCTTKYKDDLITVLLHKAEPSSWEIQLKRGLEQAKD</sequence>
<evidence type="ECO:0000259" key="1">
    <source>
        <dbReference type="PROSITE" id="PS51203"/>
    </source>
</evidence>
<organism evidence="2 3">
    <name type="scientific">Mytilus edulis</name>
    <name type="common">Blue mussel</name>
    <dbReference type="NCBI Taxonomy" id="6550"/>
    <lineage>
        <taxon>Eukaryota</taxon>
        <taxon>Metazoa</taxon>
        <taxon>Spiralia</taxon>
        <taxon>Lophotrochozoa</taxon>
        <taxon>Mollusca</taxon>
        <taxon>Bivalvia</taxon>
        <taxon>Autobranchia</taxon>
        <taxon>Pteriomorphia</taxon>
        <taxon>Mytilida</taxon>
        <taxon>Mytiloidea</taxon>
        <taxon>Mytilidae</taxon>
        <taxon>Mytilinae</taxon>
        <taxon>Mytilus</taxon>
    </lineage>
</organism>
<dbReference type="InterPro" id="IPR008978">
    <property type="entry name" value="HSP20-like_chaperone"/>
</dbReference>
<reference evidence="2" key="1">
    <citation type="submission" date="2021-03" db="EMBL/GenBank/DDBJ databases">
        <authorList>
            <person name="Bekaert M."/>
        </authorList>
    </citation>
    <scope>NUCLEOTIDE SEQUENCE</scope>
</reference>
<dbReference type="OrthoDB" id="6067941at2759"/>
<gene>
    <name evidence="2" type="ORF">MEDL_17594</name>
</gene>
<dbReference type="AlphaFoldDB" id="A0A8S3R5V5"/>
<dbReference type="Proteomes" id="UP000683360">
    <property type="component" value="Unassembled WGS sequence"/>
</dbReference>
<comment type="caution">
    <text evidence="2">The sequence shown here is derived from an EMBL/GenBank/DDBJ whole genome shotgun (WGS) entry which is preliminary data.</text>
</comment>
<evidence type="ECO:0000313" key="3">
    <source>
        <dbReference type="Proteomes" id="UP000683360"/>
    </source>
</evidence>
<dbReference type="EMBL" id="CAJPWZ010000910">
    <property type="protein sequence ID" value="CAG2203067.1"/>
    <property type="molecule type" value="Genomic_DNA"/>
</dbReference>
<feature type="domain" description="CS" evidence="1">
    <location>
        <begin position="170"/>
        <end position="280"/>
    </location>
</feature>
<proteinExistence type="predicted"/>
<accession>A0A8S3R5V5</accession>
<dbReference type="PROSITE" id="PS51203">
    <property type="entry name" value="CS"/>
    <property type="match status" value="1"/>
</dbReference>
<name>A0A8S3R5V5_MYTED</name>
<keyword evidence="3" id="KW-1185">Reference proteome</keyword>
<dbReference type="SUPFAM" id="SSF49764">
    <property type="entry name" value="HSP20-like chaperones"/>
    <property type="match status" value="1"/>
</dbReference>
<dbReference type="Gene3D" id="2.60.40.790">
    <property type="match status" value="1"/>
</dbReference>
<protein>
    <recommendedName>
        <fullName evidence="1">CS domain-containing protein</fullName>
    </recommendedName>
</protein>
<evidence type="ECO:0000313" key="2">
    <source>
        <dbReference type="EMBL" id="CAG2203067.1"/>
    </source>
</evidence>
<dbReference type="InterPro" id="IPR007052">
    <property type="entry name" value="CS_dom"/>
</dbReference>